<accession>A0AAW6CTF9</accession>
<evidence type="ECO:0000313" key="2">
    <source>
        <dbReference type="Proteomes" id="UP001212981"/>
    </source>
</evidence>
<comment type="caution">
    <text evidence="1">The sequence shown here is derived from an EMBL/GenBank/DDBJ whole genome shotgun (WGS) entry which is preliminary data.</text>
</comment>
<dbReference type="Pfam" id="PF19614">
    <property type="entry name" value="DUF6119"/>
    <property type="match status" value="1"/>
</dbReference>
<name>A0AAW6CTF9_9FIRM</name>
<gene>
    <name evidence="1" type="ORF">PND82_05250</name>
</gene>
<dbReference type="RefSeq" id="WP_272001706.1">
    <property type="nucleotide sequence ID" value="NZ_JAQLXO010000006.1"/>
</dbReference>
<dbReference type="EMBL" id="JAQLXO010000006">
    <property type="protein sequence ID" value="MDB7982226.1"/>
    <property type="molecule type" value="Genomic_DNA"/>
</dbReference>
<protein>
    <submittedName>
        <fullName evidence="1">TIGR04141 family sporadically distributed protein</fullName>
    </submittedName>
</protein>
<dbReference type="Proteomes" id="UP001212981">
    <property type="component" value="Unassembled WGS sequence"/>
</dbReference>
<organism evidence="1 2">
    <name type="scientific">Faecalicoccus pleomorphus</name>
    <dbReference type="NCBI Taxonomy" id="1323"/>
    <lineage>
        <taxon>Bacteria</taxon>
        <taxon>Bacillati</taxon>
        <taxon>Bacillota</taxon>
        <taxon>Erysipelotrichia</taxon>
        <taxon>Erysipelotrichales</taxon>
        <taxon>Erysipelotrichaceae</taxon>
        <taxon>Faecalicoccus</taxon>
    </lineage>
</organism>
<dbReference type="NCBIfam" id="TIGR04141">
    <property type="entry name" value="TIGR04141 family sporadically distributed protein"/>
    <property type="match status" value="1"/>
</dbReference>
<evidence type="ECO:0000313" key="1">
    <source>
        <dbReference type="EMBL" id="MDB7982226.1"/>
    </source>
</evidence>
<sequence>MQSNRKNKITLYLIKDRCNEKDFIISYDKYLNDSKTDYLIKEISPNIKLFYTKVYNNSPIWLDSFFKSDTDLKKLYNASIKLILLYKNKEGRFFIVSFGRGKNLIDNDMIENHFGLKVALNLLKQDDLRSIDRVSIGGNQKSSRDQLPKYGNIFDFGADIERDLINKVAGKVSDNGIVKGMISGSDAVTLSSDVDIDNIGSTIDSIFSIYKKDYYKTNFGWIDNIESVKNKKLINELDEKLIESLNSNKGQFWSAVPEIIDWGNVDYFKVVNIKEKQDDIYIDVLLKSFRKELKNAKQLKSKKVKLFDAIGNEPLKTWSAYNCIYGEMDYENNTYCINNGKWYQISKDYRKMIETDFENTDKSEIRFDLFQTQMCKTENDYSTMFVNNHPNDYILMDKNNIYHGGGRNQIELCDILAKDDTLIHLKPYSGSSTLSHFFNQGLVSADLLLSDKEFRDKANNKINASSNDEKFRIDENKSLRIVYAIIQKDKGGSLPHIPFFSKVSLKYVKSRLKAMRCTVELATIHKVD</sequence>
<reference evidence="1" key="1">
    <citation type="submission" date="2023-01" db="EMBL/GenBank/DDBJ databases">
        <title>Human gut microbiome strain richness.</title>
        <authorList>
            <person name="Chen-Liaw A."/>
        </authorList>
    </citation>
    <scope>NUCLEOTIDE SEQUENCE</scope>
    <source>
        <strain evidence="1">D8_m1001271B151109d0_201107</strain>
    </source>
</reference>
<proteinExistence type="predicted"/>
<dbReference type="AlphaFoldDB" id="A0AAW6CTF9"/>
<dbReference type="InterPro" id="IPR026487">
    <property type="entry name" value="CHP04141"/>
</dbReference>